<gene>
    <name evidence="1" type="ORF">DW663_02370</name>
</gene>
<evidence type="ECO:0008006" key="3">
    <source>
        <dbReference type="Google" id="ProtNLM"/>
    </source>
</evidence>
<evidence type="ECO:0000313" key="2">
    <source>
        <dbReference type="Proteomes" id="UP000284676"/>
    </source>
</evidence>
<dbReference type="SUPFAM" id="SSF160631">
    <property type="entry name" value="SMI1/KNR4-like"/>
    <property type="match status" value="1"/>
</dbReference>
<proteinExistence type="predicted"/>
<dbReference type="AlphaFoldDB" id="A0A414Q0J8"/>
<comment type="caution">
    <text evidence="1">The sequence shown here is derived from an EMBL/GenBank/DDBJ whole genome shotgun (WGS) entry which is preliminary data.</text>
</comment>
<evidence type="ECO:0000313" key="1">
    <source>
        <dbReference type="EMBL" id="RHF74330.1"/>
    </source>
</evidence>
<accession>A0A414Q0J8</accession>
<reference evidence="1 2" key="1">
    <citation type="submission" date="2018-08" db="EMBL/GenBank/DDBJ databases">
        <title>A genome reference for cultivated species of the human gut microbiota.</title>
        <authorList>
            <person name="Zou Y."/>
            <person name="Xue W."/>
            <person name="Luo G."/>
        </authorList>
    </citation>
    <scope>NUCLEOTIDE SEQUENCE [LARGE SCALE GENOMIC DNA]</scope>
    <source>
        <strain evidence="1 2">AM25-1</strain>
    </source>
</reference>
<dbReference type="RefSeq" id="WP_118234006.1">
    <property type="nucleotide sequence ID" value="NZ_QRHL01000002.1"/>
</dbReference>
<dbReference type="EMBL" id="QRHL01000002">
    <property type="protein sequence ID" value="RHF74330.1"/>
    <property type="molecule type" value="Genomic_DNA"/>
</dbReference>
<name>A0A414Q0J8_FUSMR</name>
<sequence length="230" mass="27080">MEKYNLSAEKTVKFLYRGKINRFKDNKGVFTDNSSKEKFGSNFLQKYFSLSKNKYVISWEEINRTEIKKRITLPRVLKDYYHECGDLDINTACSELFKLEDTYFSHDGLREFLEDDEYSEEQIEKILQKTENILIFWCENQGIWNAGIKKEDLSLKNPPIYMSTNDDLYSWEKVTEDIDTFIISQVIDNIESTEIYTEIVEGEEIENILSEKKSPMTNSKKVDISVVMGK</sequence>
<organism evidence="1 2">
    <name type="scientific">Fusobacterium mortiferum</name>
    <dbReference type="NCBI Taxonomy" id="850"/>
    <lineage>
        <taxon>Bacteria</taxon>
        <taxon>Fusobacteriati</taxon>
        <taxon>Fusobacteriota</taxon>
        <taxon>Fusobacteriia</taxon>
        <taxon>Fusobacteriales</taxon>
        <taxon>Fusobacteriaceae</taxon>
        <taxon>Fusobacterium</taxon>
    </lineage>
</organism>
<dbReference type="InterPro" id="IPR037883">
    <property type="entry name" value="Knr4/Smi1-like_sf"/>
</dbReference>
<protein>
    <recommendedName>
        <fullName evidence="3">SMI1/KNR4 family protein</fullName>
    </recommendedName>
</protein>
<dbReference type="Proteomes" id="UP000284676">
    <property type="component" value="Unassembled WGS sequence"/>
</dbReference>